<sequence length="879" mass="97557">MTLRVRRDACRVPMNCGHDEVLGVIYSVEYTRRGLKKLILRKLLSSERKGRPLSLSDMVADMGRTSRLDVTGNDGSKGAMGEEVAVGRVESWAMSFERLLRDTAGIHTFAEFLKKEFSHENIYFWVAVQRYKLMFDKETSDGEENITDKEKEERISAAREIYERHLSLSASEPVNVDSQARQFVQDNITRADAKIFAKAEQQIFNLMKYDSYARFLKSPLYKDAAKAENEGRELPFPGGDQVEADLRLEPSTDGRNESTIQKNVGRRKSLLGWGKRSRAKSRESRPRSRTRAPRASSLRRLRPKDQKTSEASESSGQPKTMLPNSTSIRDGSVQSNGSRLSLASSDLALMSRNFSTSQESLPSEKEALANVSCMSVSSAGKENYNGPLCRMILPDQSTTVVPLMPGETIHALVFRLLGKKGLSYSATDVYTINSGVPIDQSKDSLVLSCHEVRVERRVLINFVLPWDKSVPVKAGPGRKLCEVLRPVLNSHNQELQRWQQQHGKTSSRYAYPALKVDHFTAHRGSDETSLSMKTLATNLDNETVVLKFKEGPSNNTLTGKGLLGAKKLDEITNRVFLDLMRSKSVTDADKVPTDDSSSQSSGIVGSLLRRNSIHVDRDFSEKGLSVAASDPDAVLAPPRLFLDDGVGDQPSPSREELYAELKRADKLRLDDQRGLKLNCEIPDFLMGSSGGSGVTDDKENETKSRIVKVDEKDFMRASTKGAFKTSRIEISASSSSIYGDPSSSFETKYDPRKDASALSRLCSDPSDVDFYPFCTDDQSYLNSRNESVGKNAGSSKPTSRLSSQLTPPPLPPKPKVFRAPAFLRPPPPPPPLRREAMDALDYIAPPRPRTVRRSDRLNQTHAFERSGGAGNPLPSISFV</sequence>
<dbReference type="EMBL" id="OA882550">
    <property type="protein sequence ID" value="CAD7275954.1"/>
    <property type="molecule type" value="Genomic_DNA"/>
</dbReference>
<protein>
    <submittedName>
        <fullName evidence="5">Uncharacterized protein</fullName>
    </submittedName>
</protein>
<evidence type="ECO:0000256" key="1">
    <source>
        <dbReference type="ARBA" id="ARBA00022468"/>
    </source>
</evidence>
<dbReference type="AlphaFoldDB" id="A0A7R9BKZ8"/>
<dbReference type="Gene3D" id="3.10.20.90">
    <property type="entry name" value="Phosphatidylinositol 3-kinase Catalytic Subunit, Chain A, domain 1"/>
    <property type="match status" value="2"/>
</dbReference>
<dbReference type="GO" id="GO:0005886">
    <property type="term" value="C:plasma membrane"/>
    <property type="evidence" value="ECO:0007669"/>
    <property type="project" value="TreeGrafter"/>
</dbReference>
<gene>
    <name evidence="5" type="ORF">NMOB1V02_LOCUS3737</name>
</gene>
<proteinExistence type="predicted"/>
<dbReference type="PANTHER" id="PTHR45945">
    <property type="entry name" value="REGULATOR OF G-PROTEIN SIGNALING LOCO"/>
    <property type="match status" value="1"/>
</dbReference>
<dbReference type="SUPFAM" id="SSF54236">
    <property type="entry name" value="Ubiquitin-like"/>
    <property type="match status" value="2"/>
</dbReference>
<dbReference type="GO" id="GO:0005096">
    <property type="term" value="F:GTPase activator activity"/>
    <property type="evidence" value="ECO:0007669"/>
    <property type="project" value="UniProtKB-KW"/>
</dbReference>
<dbReference type="Gene3D" id="1.10.167.10">
    <property type="entry name" value="Regulator of G-protein Signalling 4, domain 2"/>
    <property type="match status" value="1"/>
</dbReference>
<keyword evidence="1" id="KW-0343">GTPase activation</keyword>
<name>A0A7R9BKZ8_9CRUS</name>
<dbReference type="InterPro" id="IPR046995">
    <property type="entry name" value="RGS10/12/14-like"/>
</dbReference>
<dbReference type="GO" id="GO:0007165">
    <property type="term" value="P:signal transduction"/>
    <property type="evidence" value="ECO:0007669"/>
    <property type="project" value="InterPro"/>
</dbReference>
<dbReference type="PRINTS" id="PR01301">
    <property type="entry name" value="RGSPROTEIN"/>
</dbReference>
<dbReference type="CDD" id="cd01817">
    <property type="entry name" value="RBD1_RGS12_like"/>
    <property type="match status" value="1"/>
</dbReference>
<feature type="compositionally biased region" description="Basic residues" evidence="2">
    <location>
        <begin position="264"/>
        <end position="279"/>
    </location>
</feature>
<dbReference type="GO" id="GO:0005634">
    <property type="term" value="C:nucleus"/>
    <property type="evidence" value="ECO:0007669"/>
    <property type="project" value="TreeGrafter"/>
</dbReference>
<evidence type="ECO:0000313" key="6">
    <source>
        <dbReference type="Proteomes" id="UP000678499"/>
    </source>
</evidence>
<feature type="compositionally biased region" description="Basic and acidic residues" evidence="2">
    <location>
        <begin position="852"/>
        <end position="864"/>
    </location>
</feature>
<dbReference type="InterPro" id="IPR044926">
    <property type="entry name" value="RGS_subdomain_2"/>
</dbReference>
<dbReference type="SUPFAM" id="SSF48097">
    <property type="entry name" value="Regulator of G-protein signaling, RGS"/>
    <property type="match status" value="1"/>
</dbReference>
<evidence type="ECO:0000259" key="3">
    <source>
        <dbReference type="PROSITE" id="PS50132"/>
    </source>
</evidence>
<dbReference type="SMART" id="SM00455">
    <property type="entry name" value="RBD"/>
    <property type="match status" value="1"/>
</dbReference>
<dbReference type="Proteomes" id="UP000678499">
    <property type="component" value="Unassembled WGS sequence"/>
</dbReference>
<dbReference type="InterPro" id="IPR003116">
    <property type="entry name" value="RBD_dom"/>
</dbReference>
<dbReference type="Pfam" id="PF00615">
    <property type="entry name" value="RGS"/>
    <property type="match status" value="1"/>
</dbReference>
<feature type="compositionally biased region" description="Polar residues" evidence="2">
    <location>
        <begin position="311"/>
        <end position="337"/>
    </location>
</feature>
<dbReference type="Gene3D" id="1.10.196.10">
    <property type="match status" value="1"/>
</dbReference>
<feature type="compositionally biased region" description="Polar residues" evidence="2">
    <location>
        <begin position="781"/>
        <end position="796"/>
    </location>
</feature>
<dbReference type="InterPro" id="IPR024066">
    <property type="entry name" value="RGS_subdom1/3"/>
</dbReference>
<evidence type="ECO:0000259" key="4">
    <source>
        <dbReference type="PROSITE" id="PS50898"/>
    </source>
</evidence>
<keyword evidence="6" id="KW-1185">Reference proteome</keyword>
<dbReference type="GO" id="GO:0008277">
    <property type="term" value="P:regulation of G protein-coupled receptor signaling pathway"/>
    <property type="evidence" value="ECO:0007669"/>
    <property type="project" value="TreeGrafter"/>
</dbReference>
<dbReference type="InterPro" id="IPR016137">
    <property type="entry name" value="RGS"/>
</dbReference>
<feature type="region of interest" description="Disordered" evidence="2">
    <location>
        <begin position="781"/>
        <end position="879"/>
    </location>
</feature>
<dbReference type="InterPro" id="IPR029071">
    <property type="entry name" value="Ubiquitin-like_domsf"/>
</dbReference>
<evidence type="ECO:0000313" key="5">
    <source>
        <dbReference type="EMBL" id="CAD7275954.1"/>
    </source>
</evidence>
<feature type="domain" description="RGS" evidence="3">
    <location>
        <begin position="95"/>
        <end position="225"/>
    </location>
</feature>
<dbReference type="Pfam" id="PF02196">
    <property type="entry name" value="RBD"/>
    <property type="match status" value="1"/>
</dbReference>
<organism evidence="5">
    <name type="scientific">Notodromas monacha</name>
    <dbReference type="NCBI Taxonomy" id="399045"/>
    <lineage>
        <taxon>Eukaryota</taxon>
        <taxon>Metazoa</taxon>
        <taxon>Ecdysozoa</taxon>
        <taxon>Arthropoda</taxon>
        <taxon>Crustacea</taxon>
        <taxon>Oligostraca</taxon>
        <taxon>Ostracoda</taxon>
        <taxon>Podocopa</taxon>
        <taxon>Podocopida</taxon>
        <taxon>Cypridocopina</taxon>
        <taxon>Cypridoidea</taxon>
        <taxon>Cyprididae</taxon>
        <taxon>Notodromas</taxon>
    </lineage>
</organism>
<dbReference type="PANTHER" id="PTHR45945:SF3">
    <property type="entry name" value="REGULATOR OF G-PROTEIN SIGNALING LOCO"/>
    <property type="match status" value="1"/>
</dbReference>
<accession>A0A7R9BKZ8</accession>
<dbReference type="InterPro" id="IPR036305">
    <property type="entry name" value="RGS_sf"/>
</dbReference>
<dbReference type="PROSITE" id="PS50898">
    <property type="entry name" value="RBD"/>
    <property type="match status" value="1"/>
</dbReference>
<dbReference type="EMBL" id="CAJPEX010000513">
    <property type="protein sequence ID" value="CAG0916106.1"/>
    <property type="molecule type" value="Genomic_DNA"/>
</dbReference>
<feature type="region of interest" description="Disordered" evidence="2">
    <location>
        <begin position="248"/>
        <end position="338"/>
    </location>
</feature>
<feature type="compositionally biased region" description="Basic residues" evidence="2">
    <location>
        <begin position="287"/>
        <end position="302"/>
    </location>
</feature>
<dbReference type="OrthoDB" id="196547at2759"/>
<dbReference type="SMART" id="SM00315">
    <property type="entry name" value="RGS"/>
    <property type="match status" value="1"/>
</dbReference>
<dbReference type="GO" id="GO:0005737">
    <property type="term" value="C:cytoplasm"/>
    <property type="evidence" value="ECO:0007669"/>
    <property type="project" value="TreeGrafter"/>
</dbReference>
<dbReference type="PROSITE" id="PS50132">
    <property type="entry name" value="RGS"/>
    <property type="match status" value="1"/>
</dbReference>
<feature type="domain" description="RBD" evidence="4">
    <location>
        <begin position="387"/>
        <end position="457"/>
    </location>
</feature>
<evidence type="ECO:0000256" key="2">
    <source>
        <dbReference type="SAM" id="MobiDB-lite"/>
    </source>
</evidence>
<reference evidence="5" key="1">
    <citation type="submission" date="2020-11" db="EMBL/GenBank/DDBJ databases">
        <authorList>
            <person name="Tran Van P."/>
        </authorList>
    </citation>
    <scope>NUCLEOTIDE SEQUENCE</scope>
</reference>